<dbReference type="PROSITE" id="PS50885">
    <property type="entry name" value="HAMP"/>
    <property type="match status" value="1"/>
</dbReference>
<dbReference type="GO" id="GO:0007165">
    <property type="term" value="P:signal transduction"/>
    <property type="evidence" value="ECO:0007669"/>
    <property type="project" value="UniProtKB-KW"/>
</dbReference>
<dbReference type="CDD" id="cd11386">
    <property type="entry name" value="MCP_signal"/>
    <property type="match status" value="1"/>
</dbReference>
<comment type="subcellular location">
    <subcellularLocation>
        <location evidence="1">Cell inner membrane</location>
        <topology evidence="1">Multi-pass membrane protein</topology>
    </subcellularLocation>
</comment>
<dbReference type="Pfam" id="PF00015">
    <property type="entry name" value="MCPsignal"/>
    <property type="match status" value="1"/>
</dbReference>
<dbReference type="PROSITE" id="PS50111">
    <property type="entry name" value="CHEMOTAXIS_TRANSDUC_2"/>
    <property type="match status" value="1"/>
</dbReference>
<dbReference type="Gene3D" id="1.10.287.950">
    <property type="entry name" value="Methyl-accepting chemotaxis protein"/>
    <property type="match status" value="1"/>
</dbReference>
<comment type="similarity">
    <text evidence="4">Belongs to the methyl-accepting chemotaxis (MCP) protein family.</text>
</comment>
<dbReference type="InterPro" id="IPR004089">
    <property type="entry name" value="MCPsignal_dom"/>
</dbReference>
<evidence type="ECO:0000256" key="3">
    <source>
        <dbReference type="ARBA" id="ARBA00023224"/>
    </source>
</evidence>
<organism evidence="10 11">
    <name type="scientific">Marinomonas posidonica (strain CECT 7376 / NCIMB 14433 / IVIA-Po-181)</name>
    <dbReference type="NCBI Taxonomy" id="491952"/>
    <lineage>
        <taxon>Bacteria</taxon>
        <taxon>Pseudomonadati</taxon>
        <taxon>Pseudomonadota</taxon>
        <taxon>Gammaproteobacteria</taxon>
        <taxon>Oceanospirillales</taxon>
        <taxon>Oceanospirillaceae</taxon>
        <taxon>Marinomonas</taxon>
    </lineage>
</organism>
<name>F6CYB5_MARPP</name>
<dbReference type="OrthoDB" id="5693655at2"/>
<dbReference type="GO" id="GO:0006935">
    <property type="term" value="P:chemotaxis"/>
    <property type="evidence" value="ECO:0007669"/>
    <property type="project" value="UniProtKB-ARBA"/>
</dbReference>
<dbReference type="Proteomes" id="UP000009230">
    <property type="component" value="Chromosome"/>
</dbReference>
<dbReference type="InterPro" id="IPR003660">
    <property type="entry name" value="HAMP_dom"/>
</dbReference>
<evidence type="ECO:0000256" key="4">
    <source>
        <dbReference type="ARBA" id="ARBA00029447"/>
    </source>
</evidence>
<evidence type="ECO:0000256" key="2">
    <source>
        <dbReference type="ARBA" id="ARBA00022519"/>
    </source>
</evidence>
<proteinExistence type="inferred from homology"/>
<feature type="transmembrane region" description="Helical" evidence="6">
    <location>
        <begin position="306"/>
        <end position="326"/>
    </location>
</feature>
<dbReference type="CDD" id="cd06225">
    <property type="entry name" value="HAMP"/>
    <property type="match status" value="1"/>
</dbReference>
<reference evidence="10 11" key="1">
    <citation type="journal article" date="2012" name="Stand. Genomic Sci.">
        <title>Complete genome sequence of Marinomonas posidonica type strain (IVIA-Po-181(T)).</title>
        <authorList>
            <person name="Lucas-Elio P."/>
            <person name="Goodwin L."/>
            <person name="Woyke T."/>
            <person name="Pitluck S."/>
            <person name="Nolan M."/>
            <person name="Kyrpides N.C."/>
            <person name="Detter J.C."/>
            <person name="Copeland A."/>
            <person name="Lu M."/>
            <person name="Bruce D."/>
            <person name="Detter C."/>
            <person name="Tapia R."/>
            <person name="Han S."/>
            <person name="Land M.L."/>
            <person name="Ivanova N."/>
            <person name="Mikhailova N."/>
            <person name="Johnston A.W."/>
            <person name="Sanchez-Amat A."/>
        </authorList>
    </citation>
    <scope>NUCLEOTIDE SEQUENCE [LARGE SCALE GENOMIC DNA]</scope>
    <source>
        <strain evidence="11">CECT 7376 / NCIMB 14433 / IVIA-Po-181</strain>
    </source>
</reference>
<keyword evidence="3 5" id="KW-0807">Transducer</keyword>
<keyword evidence="6" id="KW-0812">Transmembrane</keyword>
<evidence type="ECO:0000256" key="1">
    <source>
        <dbReference type="ARBA" id="ARBA00004429"/>
    </source>
</evidence>
<gene>
    <name evidence="10" type="ordered locus">Mar181_0377</name>
</gene>
<dbReference type="STRING" id="491952.Mar181_0377"/>
<dbReference type="FunFam" id="1.10.287.950:FF:000001">
    <property type="entry name" value="Methyl-accepting chemotaxis sensory transducer"/>
    <property type="match status" value="1"/>
</dbReference>
<dbReference type="PANTHER" id="PTHR32089">
    <property type="entry name" value="METHYL-ACCEPTING CHEMOTAXIS PROTEIN MCPB"/>
    <property type="match status" value="1"/>
</dbReference>
<dbReference type="GO" id="GO:0005886">
    <property type="term" value="C:plasma membrane"/>
    <property type="evidence" value="ECO:0007669"/>
    <property type="project" value="UniProtKB-SubCell"/>
</dbReference>
<dbReference type="SMART" id="SM00283">
    <property type="entry name" value="MA"/>
    <property type="match status" value="1"/>
</dbReference>
<dbReference type="Gene3D" id="6.10.340.10">
    <property type="match status" value="1"/>
</dbReference>
<keyword evidence="2" id="KW-1003">Cell membrane</keyword>
<dbReference type="PROSITE" id="PS50192">
    <property type="entry name" value="T_SNARE"/>
    <property type="match status" value="1"/>
</dbReference>
<dbReference type="EMBL" id="CP002771">
    <property type="protein sequence ID" value="AEF53442.1"/>
    <property type="molecule type" value="Genomic_DNA"/>
</dbReference>
<feature type="domain" description="Methyl-accepting transducer" evidence="7">
    <location>
        <begin position="385"/>
        <end position="621"/>
    </location>
</feature>
<evidence type="ECO:0000256" key="6">
    <source>
        <dbReference type="SAM" id="Phobius"/>
    </source>
</evidence>
<accession>F6CYB5</accession>
<dbReference type="eggNOG" id="COG0840">
    <property type="taxonomic scope" value="Bacteria"/>
</dbReference>
<evidence type="ECO:0000259" key="9">
    <source>
        <dbReference type="PROSITE" id="PS50885"/>
    </source>
</evidence>
<keyword evidence="6" id="KW-1133">Transmembrane helix</keyword>
<dbReference type="AlphaFoldDB" id="F6CYB5"/>
<dbReference type="InterPro" id="IPR000727">
    <property type="entry name" value="T_SNARE_dom"/>
</dbReference>
<dbReference type="Pfam" id="PF00672">
    <property type="entry name" value="HAMP"/>
    <property type="match status" value="1"/>
</dbReference>
<keyword evidence="2" id="KW-0997">Cell inner membrane</keyword>
<feature type="domain" description="T-SNARE coiled-coil homology" evidence="8">
    <location>
        <begin position="580"/>
        <end position="634"/>
    </location>
</feature>
<evidence type="ECO:0000259" key="7">
    <source>
        <dbReference type="PROSITE" id="PS50111"/>
    </source>
</evidence>
<dbReference type="SMART" id="SM00304">
    <property type="entry name" value="HAMP"/>
    <property type="match status" value="1"/>
</dbReference>
<evidence type="ECO:0000256" key="5">
    <source>
        <dbReference type="PROSITE-ProRule" id="PRU00284"/>
    </source>
</evidence>
<dbReference type="PANTHER" id="PTHR32089:SF112">
    <property type="entry name" value="LYSOZYME-LIKE PROTEIN-RELATED"/>
    <property type="match status" value="1"/>
</dbReference>
<feature type="domain" description="HAMP" evidence="9">
    <location>
        <begin position="328"/>
        <end position="380"/>
    </location>
</feature>
<evidence type="ECO:0000313" key="11">
    <source>
        <dbReference type="Proteomes" id="UP000009230"/>
    </source>
</evidence>
<dbReference type="KEGG" id="mpc:Mar181_0377"/>
<dbReference type="SUPFAM" id="SSF58104">
    <property type="entry name" value="Methyl-accepting chemotaxis protein (MCP) signaling domain"/>
    <property type="match status" value="1"/>
</dbReference>
<sequence length="658" mass="71962">MSLSVIQRILLGFGVLLVLLLTIAVAGFEGTNKVEDRLNVVTGKVSNIMVNSNKLRDDLALSNATVLQYLLSKSPESLDVLSQRFASLTTQYQEISSNLADDFQNSPMMQDALTKIDQEVDAFMQLTDVAFSNHKRMLELQATIPDEKLDLKDAINFTSEDLSFLQEGGDTSEIQFAASYMVSQAQSLQVTVNDYFDLRDLTSMQSLRDDMVSVIGSLREKQDYLKDDNINGLIDEVDVSVQSDDGVINKYFENTRLTQESEQLAKQLSDSMKLVDESVQLLLTEANQMATVAKEEASSAANLSRLVISVVFVVSIVIAILVALWVSRSIRSPLKEVMRVLGLISEGDFTQRSQVKTKDEFGELSGWVNGLVERLQKVMAEIDQSSTEVAASANSNVHIAGESKRLMGSQNERTTEVASSMSEMASTVEQVAKSSEFILHQIQSADQRAGQNRTQMDANIAKIEALLAQIEESTSVVNQLDEYSKNIDSILDVIQDIAEQTNLLALNAAIEAARAGEQGRGFAVVADEVRTLATRTHSSTEEIQRVIAQLQQGVKKAVGSMEESRQSATSSVGEARSVGESLSELQNNMVEIRDLSTQIATAAEQQSAVAHEISDNVIEISSMSEEAASGADKSAHDSEDLSALASRQKELLSQFKIV</sequence>
<evidence type="ECO:0000313" key="10">
    <source>
        <dbReference type="EMBL" id="AEF53442.1"/>
    </source>
</evidence>
<dbReference type="RefSeq" id="WP_013794919.1">
    <property type="nucleotide sequence ID" value="NC_015559.1"/>
</dbReference>
<dbReference type="HOGENOM" id="CLU_000445_107_27_6"/>
<protein>
    <submittedName>
        <fullName evidence="10">Methyl-accepting chemotaxis sensory transducer</fullName>
    </submittedName>
</protein>
<keyword evidence="11" id="KW-1185">Reference proteome</keyword>
<evidence type="ECO:0000259" key="8">
    <source>
        <dbReference type="PROSITE" id="PS50192"/>
    </source>
</evidence>
<keyword evidence="6" id="KW-0472">Membrane</keyword>